<evidence type="ECO:0000313" key="2">
    <source>
        <dbReference type="Proteomes" id="UP000253383"/>
    </source>
</evidence>
<reference evidence="1 2" key="1">
    <citation type="submission" date="2018-07" db="EMBL/GenBank/DDBJ databases">
        <title>Genome analysis of Larkinella rosea.</title>
        <authorList>
            <person name="Zhou Z."/>
            <person name="Wang G."/>
        </authorList>
    </citation>
    <scope>NUCLEOTIDE SEQUENCE [LARGE SCALE GENOMIC DNA]</scope>
    <source>
        <strain evidence="2">zzj9</strain>
    </source>
</reference>
<evidence type="ECO:0000313" key="1">
    <source>
        <dbReference type="EMBL" id="RCR69220.1"/>
    </source>
</evidence>
<name>A0A368JNG9_9BACT</name>
<proteinExistence type="predicted"/>
<dbReference type="EMBL" id="QOWE01000009">
    <property type="protein sequence ID" value="RCR69220.1"/>
    <property type="molecule type" value="Genomic_DNA"/>
</dbReference>
<dbReference type="AlphaFoldDB" id="A0A368JNG9"/>
<comment type="caution">
    <text evidence="1">The sequence shown here is derived from an EMBL/GenBank/DDBJ whole genome shotgun (WGS) entry which is preliminary data.</text>
</comment>
<accession>A0A368JNG9</accession>
<sequence>MRKIDKYSELRKNTAQKDPTFVATEQTSYQTGCGFLNSPIVSQPLADSDMLLTMKLLSLICGSGVRILLLFNRIAQWVEQQENAGSNPAINSKG</sequence>
<dbReference type="Proteomes" id="UP000253383">
    <property type="component" value="Unassembled WGS sequence"/>
</dbReference>
<protein>
    <submittedName>
        <fullName evidence="1">Uncharacterized protein</fullName>
    </submittedName>
</protein>
<gene>
    <name evidence="1" type="ORF">DUE52_12720</name>
</gene>
<keyword evidence="2" id="KW-1185">Reference proteome</keyword>
<organism evidence="1 2">
    <name type="scientific">Larkinella punicea</name>
    <dbReference type="NCBI Taxonomy" id="2315727"/>
    <lineage>
        <taxon>Bacteria</taxon>
        <taxon>Pseudomonadati</taxon>
        <taxon>Bacteroidota</taxon>
        <taxon>Cytophagia</taxon>
        <taxon>Cytophagales</taxon>
        <taxon>Spirosomataceae</taxon>
        <taxon>Larkinella</taxon>
    </lineage>
</organism>